<evidence type="ECO:0008006" key="5">
    <source>
        <dbReference type="Google" id="ProtNLM"/>
    </source>
</evidence>
<dbReference type="InterPro" id="IPR043129">
    <property type="entry name" value="ATPase_NBD"/>
</dbReference>
<evidence type="ECO:0000256" key="1">
    <source>
        <dbReference type="SAM" id="MobiDB-lite"/>
    </source>
</evidence>
<gene>
    <name evidence="3" type="ORF">H9Q16_07070</name>
</gene>
<keyword evidence="2" id="KW-0472">Membrane</keyword>
<keyword evidence="4" id="KW-1185">Reference proteome</keyword>
<keyword evidence="2" id="KW-0812">Transmembrane</keyword>
<dbReference type="SUPFAM" id="SSF53067">
    <property type="entry name" value="Actin-like ATPase domain"/>
    <property type="match status" value="1"/>
</dbReference>
<dbReference type="Proteomes" id="UP000635142">
    <property type="component" value="Unassembled WGS sequence"/>
</dbReference>
<feature type="transmembrane region" description="Helical" evidence="2">
    <location>
        <begin position="405"/>
        <end position="429"/>
    </location>
</feature>
<sequence length="854" mass="89671">MKPNFTLSLSFEGIRLLHRAAGGWRIVGEVALDATDMGAELAVLRRTATALEPGGLRTKLLLPDGQIKYLTIDTKGMDEQARVSAARAALEGATPYDVDDLVFDLSADGDQSHIAAVARETLTEAEAFAVENRFYPVCFAAAPENSAYLGEPFFGPTRSASQLLDTGEEVEPDGIAVVVIGDVEDVADASEIETADTAVTGLDQTPEPVNDAVDTPALEERVTSVDYGNAAPEQEQDGQISPLDAAAQRQPDVPVKPKLGAATRITAPSPATSPPAPTPGFSSRRGTIPDAPGRQEPLVAAPTLQTETDVAAAPTTQADAPPSPDSSSLRAEPIVAAVASAGAPVAGFLSRRRAQAGAAIQRRLNFQRPAIAGTAPVVAEPRTEAERMTVFGARHEDDIGGKPRYLGLILITALLVFLAGVAAWASVFLDDGLNLSRLLGNRETVAATTPSPVASETETPMIVEVEDDVEPVVTASLSPALTEEDTAVLDALSTPVVPRDIALSPEEQEAKYAATGIWPVAPQVPPDPAGLIDIDDLYMTSIDPVSTSNDAIALPAVSGFATDTALSNVPAPLAAGTLFALDDSGLVVPTAQGAISPDGITVYLGRPPAVPPTTPTRFRAIPTDDRIREALAAFRPQTRPDDLAETTERAQLDGLTRTELSELRPQLRPRSVQELAQANALAEAEAAAATAAAAVAVTPQDTEQAVQAAIQASAFQNPTRLAIKASTRPDVRPRNFARIVRRAQRTPQPQADRETRVAAAATIAPRTVSPKIPSKTSVAKQATVRNAINLRKVNLIGVYGKPSSRRALVRLGNGRYKKVVVGDRIDGGRVSAIGDSELRYTKGGRNLVLKMPSG</sequence>
<keyword evidence="2" id="KW-1133">Transmembrane helix</keyword>
<dbReference type="AlphaFoldDB" id="A0A927D584"/>
<protein>
    <recommendedName>
        <fullName evidence="5">Type IV pilus biogenesis</fullName>
    </recommendedName>
</protein>
<proteinExistence type="predicted"/>
<evidence type="ECO:0000313" key="3">
    <source>
        <dbReference type="EMBL" id="MBD3663677.1"/>
    </source>
</evidence>
<dbReference type="EMBL" id="JACTAG010000001">
    <property type="protein sequence ID" value="MBD3663677.1"/>
    <property type="molecule type" value="Genomic_DNA"/>
</dbReference>
<dbReference type="RefSeq" id="WP_191074619.1">
    <property type="nucleotide sequence ID" value="NZ_JACTAG010000001.1"/>
</dbReference>
<name>A0A927D584_9RHOB</name>
<organism evidence="3 4">
    <name type="scientific">Sulfitobacter aestuariivivens</name>
    <dbReference type="NCBI Taxonomy" id="2766981"/>
    <lineage>
        <taxon>Bacteria</taxon>
        <taxon>Pseudomonadati</taxon>
        <taxon>Pseudomonadota</taxon>
        <taxon>Alphaproteobacteria</taxon>
        <taxon>Rhodobacterales</taxon>
        <taxon>Roseobacteraceae</taxon>
        <taxon>Sulfitobacter</taxon>
    </lineage>
</organism>
<feature type="region of interest" description="Disordered" evidence="1">
    <location>
        <begin position="263"/>
        <end position="295"/>
    </location>
</feature>
<reference evidence="3" key="1">
    <citation type="submission" date="2020-08" db="EMBL/GenBank/DDBJ databases">
        <title>Sulfitobacter aestuariivivens sp. nov., isolated from a tidal flat.</title>
        <authorList>
            <person name="Park S."/>
            <person name="Yoon J.-H."/>
        </authorList>
    </citation>
    <scope>NUCLEOTIDE SEQUENCE</scope>
    <source>
        <strain evidence="3">TSTF-M16</strain>
    </source>
</reference>
<accession>A0A927D584</accession>
<comment type="caution">
    <text evidence="3">The sequence shown here is derived from an EMBL/GenBank/DDBJ whole genome shotgun (WGS) entry which is preliminary data.</text>
</comment>
<evidence type="ECO:0000256" key="2">
    <source>
        <dbReference type="SAM" id="Phobius"/>
    </source>
</evidence>
<evidence type="ECO:0000313" key="4">
    <source>
        <dbReference type="Proteomes" id="UP000635142"/>
    </source>
</evidence>
<feature type="region of interest" description="Disordered" evidence="1">
    <location>
        <begin position="195"/>
        <end position="215"/>
    </location>
</feature>